<dbReference type="EMBL" id="VZOT01000004">
    <property type="protein sequence ID" value="KAB0587007.1"/>
    <property type="molecule type" value="Genomic_DNA"/>
</dbReference>
<dbReference type="InterPro" id="IPR018391">
    <property type="entry name" value="PQQ_b-propeller_rpt"/>
</dbReference>
<dbReference type="Pfam" id="PF01011">
    <property type="entry name" value="PQQ"/>
    <property type="match status" value="1"/>
</dbReference>
<sequence>MSTPSTPAPTPMWVRIFGVVLALVGLALLLGGLRLATLGGSWYYLIAGLATLVSGALLVRGKAQGGLLYLVVVIGTAVWALAEVGTAFWGLVPRLAPVLVLGFVAALAVRSLRPEAKKLAMPAAAVQAVVLVAGAASLTTPHNTIENTASKGVDIVNDIPLVTDAQSEANSWKYYGGNAASQRFAAFDQINADNVDQLEVAWTYRTGAQTGGGNEDQNTPIQVGDSVYLCTPQNKVIALNAETGEEKWSFDPQAKENKWWSRCRGVAYYEMPALQQAKAANPQAPAGKCEARIITTDKQARMWALDAQTGEICQSFGDTDKGYTDLSVGMGEYQDFYYMPTSQPLVADDRVVIGGWVWDGKKTEQPSGVVRAYNLVDGTLDWAWDLGNAANTKLPADGETYTKGTPNFWSNGSYDAELDQVYLPLGNATPDFWGAHRTPEMNEFSTSMVALDAKTGKLAWKYQTLHMDTWDYDNGTPPTLMDLPDGKGGMNKALVAATKTHQLFLLDRTNGQPLAEVQELPVSQATMAGDAPASATQPFSTGMPQVAPMELSEADMWGATMFDQLYCRIKFKQLNYEGPYTKLTDKMTLIYPGYYGGFNWGGHAFDPRTNMYFVNDMRMPQIGFLAPQDQAADMLAKLKAEDGMHKSAWATHVQEGTPFQSIRGAFNSFLGLPCHQPSWGNLTAIDMNTKSIAWQVPLGTVAGSQMAGVTVDATIPVGMPSLSGPITTAGGLTFFAGSMDRYIRAFDNKTGKEVWKYRMPVGAQATPMSYLSPESGRQFVVVSAGGARMTPEKGDYVIAFALPKQ</sequence>
<feature type="transmembrane region" description="Helical" evidence="4">
    <location>
        <begin position="95"/>
        <end position="112"/>
    </location>
</feature>
<keyword evidence="4" id="KW-0812">Transmembrane</keyword>
<feature type="transmembrane region" description="Helical" evidence="4">
    <location>
        <begin position="42"/>
        <end position="59"/>
    </location>
</feature>
<feature type="transmembrane region" description="Helical" evidence="4">
    <location>
        <begin position="12"/>
        <end position="36"/>
    </location>
</feature>
<feature type="transmembrane region" description="Helical" evidence="4">
    <location>
        <begin position="66"/>
        <end position="89"/>
    </location>
</feature>
<dbReference type="NCBIfam" id="TIGR03074">
    <property type="entry name" value="PQQ_membr_DH"/>
    <property type="match status" value="1"/>
</dbReference>
<feature type="transmembrane region" description="Helical" evidence="4">
    <location>
        <begin position="119"/>
        <end position="138"/>
    </location>
</feature>
<dbReference type="Gene3D" id="2.140.10.10">
    <property type="entry name" value="Quinoprotein alcohol dehydrogenase-like superfamily"/>
    <property type="match status" value="1"/>
</dbReference>
<dbReference type="EC" id="1.1.-.-" evidence="6"/>
<evidence type="ECO:0000256" key="1">
    <source>
        <dbReference type="ARBA" id="ARBA00001931"/>
    </source>
</evidence>
<dbReference type="GO" id="GO:0016020">
    <property type="term" value="C:membrane"/>
    <property type="evidence" value="ECO:0007669"/>
    <property type="project" value="InterPro"/>
</dbReference>
<dbReference type="RefSeq" id="WP_151043998.1">
    <property type="nucleotide sequence ID" value="NZ_VZOT01000004.1"/>
</dbReference>
<comment type="similarity">
    <text evidence="2">Belongs to the bacterial PQQ dehydrogenase family.</text>
</comment>
<dbReference type="InterPro" id="IPR017511">
    <property type="entry name" value="PQQ_mDH"/>
</dbReference>
<dbReference type="CDD" id="cd10280">
    <property type="entry name" value="PQQ_mGDH"/>
    <property type="match status" value="1"/>
</dbReference>
<dbReference type="GO" id="GO:0008876">
    <property type="term" value="F:quinoprotein glucose dehydrogenase activity"/>
    <property type="evidence" value="ECO:0007669"/>
    <property type="project" value="TreeGrafter"/>
</dbReference>
<evidence type="ECO:0000256" key="3">
    <source>
        <dbReference type="ARBA" id="ARBA00023002"/>
    </source>
</evidence>
<name>A0A6A1R3G0_9BURK</name>
<gene>
    <name evidence="6" type="ORF">F7P80_08470</name>
</gene>
<comment type="caution">
    <text evidence="6">The sequence shown here is derived from an EMBL/GenBank/DDBJ whole genome shotgun (WGS) entry which is preliminary data.</text>
</comment>
<dbReference type="InterPro" id="IPR011047">
    <property type="entry name" value="Quinoprotein_ADH-like_sf"/>
</dbReference>
<keyword evidence="4" id="KW-0472">Membrane</keyword>
<dbReference type="InterPro" id="IPR002372">
    <property type="entry name" value="PQQ_rpt_dom"/>
</dbReference>
<organism evidence="6">
    <name type="scientific">Comamonas kerstersii</name>
    <dbReference type="NCBI Taxonomy" id="225992"/>
    <lineage>
        <taxon>Bacteria</taxon>
        <taxon>Pseudomonadati</taxon>
        <taxon>Pseudomonadota</taxon>
        <taxon>Betaproteobacteria</taxon>
        <taxon>Burkholderiales</taxon>
        <taxon>Comamonadaceae</taxon>
        <taxon>Comamonas</taxon>
    </lineage>
</organism>
<evidence type="ECO:0000313" key="6">
    <source>
        <dbReference type="EMBL" id="KAB0587007.1"/>
    </source>
</evidence>
<evidence type="ECO:0000259" key="5">
    <source>
        <dbReference type="Pfam" id="PF01011"/>
    </source>
</evidence>
<proteinExistence type="inferred from homology"/>
<feature type="domain" description="Pyrrolo-quinoline quinone repeat" evidence="5">
    <location>
        <begin position="172"/>
        <end position="780"/>
    </location>
</feature>
<evidence type="ECO:0000256" key="2">
    <source>
        <dbReference type="ARBA" id="ARBA00008156"/>
    </source>
</evidence>
<keyword evidence="4" id="KW-1133">Transmembrane helix</keyword>
<dbReference type="SUPFAM" id="SSF50998">
    <property type="entry name" value="Quinoprotein alcohol dehydrogenase-like"/>
    <property type="match status" value="1"/>
</dbReference>
<accession>A0A6A1R3G0</accession>
<dbReference type="PANTHER" id="PTHR32303:SF4">
    <property type="entry name" value="QUINOPROTEIN GLUCOSE DEHYDROGENASE"/>
    <property type="match status" value="1"/>
</dbReference>
<keyword evidence="3 6" id="KW-0560">Oxidoreductase</keyword>
<reference evidence="6" key="1">
    <citation type="submission" date="2019-09" db="EMBL/GenBank/DDBJ databases">
        <title>Draft genome sequences of 48 bacterial type strains from the CCUG.</title>
        <authorList>
            <person name="Tunovic T."/>
            <person name="Pineiro-Iglesias B."/>
            <person name="Unosson C."/>
            <person name="Inganas E."/>
            <person name="Ohlen M."/>
            <person name="Cardew S."/>
            <person name="Jensie-Markopoulos S."/>
            <person name="Salva-Serra F."/>
            <person name="Jaen-Luchoro D."/>
            <person name="Karlsson R."/>
            <person name="Svensson-Stadler L."/>
            <person name="Chun J."/>
            <person name="Moore E."/>
        </authorList>
    </citation>
    <scope>NUCLEOTIDE SEQUENCE</scope>
    <source>
        <strain evidence="6">CCUG 15333</strain>
    </source>
</reference>
<evidence type="ECO:0000256" key="4">
    <source>
        <dbReference type="SAM" id="Phobius"/>
    </source>
</evidence>
<dbReference type="SMART" id="SM00564">
    <property type="entry name" value="PQQ"/>
    <property type="match status" value="5"/>
</dbReference>
<protein>
    <submittedName>
        <fullName evidence="6">Membrane-bound PQQ-dependent dehydrogenase, glucose/quinate/shikimate family</fullName>
        <ecNumber evidence="6">1.1.-.-</ecNumber>
    </submittedName>
</protein>
<comment type="cofactor">
    <cofactor evidence="1">
        <name>pyrroloquinoline quinone</name>
        <dbReference type="ChEBI" id="CHEBI:58442"/>
    </cofactor>
</comment>
<dbReference type="AlphaFoldDB" id="A0A6A1R3G0"/>
<dbReference type="GO" id="GO:0048038">
    <property type="term" value="F:quinone binding"/>
    <property type="evidence" value="ECO:0007669"/>
    <property type="project" value="InterPro"/>
</dbReference>
<dbReference type="PANTHER" id="PTHR32303">
    <property type="entry name" value="QUINOPROTEIN ALCOHOL DEHYDROGENASE (CYTOCHROME C)"/>
    <property type="match status" value="1"/>
</dbReference>